<sequence>MSLRGSGRGAERMVQDRTRPEGADQTAPVGRARRSRLGLFLPYILLALVVAGWSAGWLWMRERAAAEIDGWIAREASAGRTWTCADRSLGGYPFRLELRCSAVTLDRADGRFRLGPSTAVAQIYQPRLVVFESAGPFHVEQGALTGDASWSALQGSFHGAADGFTRASLVVDDPDVTVKGAEPGPIAVAGRHLELHARPSPGRFDSDGAVDLSLRLNQAAVPQLDALTGTRDPVDLALDASLTQATVLRTGTVARELERWRQAGGNLDLTALSLAKGAQRVQAKGTLALDAAHRPAGQIDLRAAGVDALVGSIVGQRFGSDRGALVGQLVGGLLGLAQRPNPDAPADATPLKALPPLRLVDGKVVFSGFPIPNVFVPALY</sequence>
<evidence type="ECO:0000256" key="2">
    <source>
        <dbReference type="SAM" id="Phobius"/>
    </source>
</evidence>
<gene>
    <name evidence="3" type="ORF">MCBMB27_02056</name>
    <name evidence="4" type="ORF">SAMN05192567_1062</name>
</gene>
<proteinExistence type="predicted"/>
<evidence type="ECO:0008006" key="7">
    <source>
        <dbReference type="Google" id="ProtNLM"/>
    </source>
</evidence>
<evidence type="ECO:0000313" key="3">
    <source>
        <dbReference type="EMBL" id="APT31347.1"/>
    </source>
</evidence>
<dbReference type="KEGG" id="mphy:MCBMB27_02056"/>
<dbReference type="Proteomes" id="UP000199140">
    <property type="component" value="Unassembled WGS sequence"/>
</dbReference>
<dbReference type="EMBL" id="FOPK01000006">
    <property type="protein sequence ID" value="SFG63605.1"/>
    <property type="molecule type" value="Genomic_DNA"/>
</dbReference>
<evidence type="ECO:0000313" key="4">
    <source>
        <dbReference type="EMBL" id="SFG63605.1"/>
    </source>
</evidence>
<keyword evidence="5" id="KW-1185">Reference proteome</keyword>
<organism evidence="4 6">
    <name type="scientific">Methylobacterium phyllosphaerae</name>
    <dbReference type="NCBI Taxonomy" id="418223"/>
    <lineage>
        <taxon>Bacteria</taxon>
        <taxon>Pseudomonadati</taxon>
        <taxon>Pseudomonadota</taxon>
        <taxon>Alphaproteobacteria</taxon>
        <taxon>Hyphomicrobiales</taxon>
        <taxon>Methylobacteriaceae</taxon>
        <taxon>Methylobacterium</taxon>
    </lineage>
</organism>
<keyword evidence="2" id="KW-0812">Transmembrane</keyword>
<protein>
    <recommendedName>
        <fullName evidence="7">DUF2125 domain-containing protein</fullName>
    </recommendedName>
</protein>
<feature type="region of interest" description="Disordered" evidence="1">
    <location>
        <begin position="1"/>
        <end position="29"/>
    </location>
</feature>
<evidence type="ECO:0000256" key="1">
    <source>
        <dbReference type="SAM" id="MobiDB-lite"/>
    </source>
</evidence>
<feature type="transmembrane region" description="Helical" evidence="2">
    <location>
        <begin position="40"/>
        <end position="60"/>
    </location>
</feature>
<name>A0AAE8L5Q1_9HYPH</name>
<accession>A0AAE8L5Q1</accession>
<keyword evidence="2" id="KW-1133">Transmembrane helix</keyword>
<evidence type="ECO:0000313" key="6">
    <source>
        <dbReference type="Proteomes" id="UP000199140"/>
    </source>
</evidence>
<reference evidence="4 6" key="2">
    <citation type="submission" date="2016-10" db="EMBL/GenBank/DDBJ databases">
        <authorList>
            <person name="Varghese N."/>
            <person name="Submissions S."/>
        </authorList>
    </citation>
    <scope>NUCLEOTIDE SEQUENCE [LARGE SCALE GENOMIC DNA]</scope>
    <source>
        <strain evidence="4 6">CBMB27</strain>
    </source>
</reference>
<dbReference type="AlphaFoldDB" id="A0AAE8L5Q1"/>
<keyword evidence="2" id="KW-0472">Membrane</keyword>
<dbReference type="EMBL" id="CP015367">
    <property type="protein sequence ID" value="APT31347.1"/>
    <property type="molecule type" value="Genomic_DNA"/>
</dbReference>
<dbReference type="InterPro" id="IPR018666">
    <property type="entry name" value="DUF2125"/>
</dbReference>
<feature type="compositionally biased region" description="Basic and acidic residues" evidence="1">
    <location>
        <begin position="9"/>
        <end position="22"/>
    </location>
</feature>
<evidence type="ECO:0000313" key="5">
    <source>
        <dbReference type="Proteomes" id="UP000185487"/>
    </source>
</evidence>
<dbReference type="Proteomes" id="UP000185487">
    <property type="component" value="Chromosome"/>
</dbReference>
<reference evidence="3 5" key="1">
    <citation type="submission" date="2016-04" db="EMBL/GenBank/DDBJ databases">
        <title>Complete genome sequencing and analysis of CBMB27, Methylobacterium phyllosphaerae isolated from leaf tissues of rice (Oryza sativa L.).</title>
        <authorList>
            <person name="Lee Y."/>
            <person name="Hwangbo K."/>
            <person name="Chung H."/>
            <person name="Yoo J."/>
            <person name="Kim K.Y."/>
            <person name="Sa T.M."/>
            <person name="Um Y."/>
            <person name="Madhaiyan M."/>
        </authorList>
    </citation>
    <scope>NUCLEOTIDE SEQUENCE [LARGE SCALE GENOMIC DNA]</scope>
    <source>
        <strain evidence="3 5">CBMB27</strain>
    </source>
</reference>
<dbReference type="Pfam" id="PF09898">
    <property type="entry name" value="DUF2125"/>
    <property type="match status" value="1"/>
</dbReference>